<keyword evidence="1" id="KW-0472">Membrane</keyword>
<sequence length="125" mass="14680">MSNDFFGLIGMYFISYYALRFLKRYSEKTGIKWNNPRRNTLGLIILSAIAFLTGYCIGHTDAYTNLYNYSHLLARLEYLWVTSALLLLSVILSKEYYKEYFTNFSILFTSSLIFLFGFQGFYITI</sequence>
<comment type="caution">
    <text evidence="2">The sequence shown here is derived from an EMBL/GenBank/DDBJ whole genome shotgun (WGS) entry which is preliminary data.</text>
</comment>
<feature type="transmembrane region" description="Helical" evidence="1">
    <location>
        <begin position="72"/>
        <end position="92"/>
    </location>
</feature>
<proteinExistence type="predicted"/>
<dbReference type="RefSeq" id="WP_152963387.1">
    <property type="nucleotide sequence ID" value="NZ_CAWOZU010000021.1"/>
</dbReference>
<evidence type="ECO:0000313" key="2">
    <source>
        <dbReference type="EMBL" id="MQL49334.1"/>
    </source>
</evidence>
<feature type="transmembrane region" description="Helical" evidence="1">
    <location>
        <begin position="6"/>
        <end position="22"/>
    </location>
</feature>
<organism evidence="2 3">
    <name type="scientific">Photorhabdus khanii</name>
    <dbReference type="NCBI Taxonomy" id="1004150"/>
    <lineage>
        <taxon>Bacteria</taxon>
        <taxon>Pseudomonadati</taxon>
        <taxon>Pseudomonadota</taxon>
        <taxon>Gammaproteobacteria</taxon>
        <taxon>Enterobacterales</taxon>
        <taxon>Morganellaceae</taxon>
        <taxon>Photorhabdus</taxon>
    </lineage>
</organism>
<dbReference type="AlphaFoldDB" id="A0A7C9GKW0"/>
<dbReference type="EMBL" id="WHZZ01000006">
    <property type="protein sequence ID" value="MQL49334.1"/>
    <property type="molecule type" value="Genomic_DNA"/>
</dbReference>
<keyword evidence="1" id="KW-0812">Transmembrane</keyword>
<feature type="transmembrane region" description="Helical" evidence="1">
    <location>
        <begin position="43"/>
        <end position="60"/>
    </location>
</feature>
<reference evidence="2 3" key="1">
    <citation type="journal article" date="2019" name="Nature">
        <title>A new antibiotic selectively kills Gram-negative pathogens.</title>
        <authorList>
            <person name="Imai Y."/>
            <person name="Meyer K.J."/>
            <person name="Iinishi A."/>
            <person name="Favre-Godal Q."/>
            <person name="Green R."/>
            <person name="Manuse S."/>
            <person name="Caboni M."/>
            <person name="Mori M."/>
            <person name="Niles S."/>
            <person name="Ghiglieri M."/>
            <person name="Honrao C."/>
            <person name="Ma X."/>
            <person name="Guo J.J."/>
            <person name="Makriyannis A."/>
            <person name="Linares-Otoya L."/>
            <person name="Boehringer N."/>
            <person name="Wuisan Z.G."/>
            <person name="Kaur H."/>
            <person name="Wu R."/>
            <person name="Mateus A."/>
            <person name="Typas A."/>
            <person name="Savitski M.M."/>
            <person name="Espinoza J.L."/>
            <person name="O'Rourke A."/>
            <person name="Nelson K.E."/>
            <person name="Hiller S."/>
            <person name="Noinaj N."/>
            <person name="Schaeberle T.F."/>
            <person name="D'Onofrio A."/>
            <person name="Lewis K."/>
        </authorList>
    </citation>
    <scope>NUCLEOTIDE SEQUENCE [LARGE SCALE GENOMIC DNA]</scope>
    <source>
        <strain evidence="2 3">HGB 1456</strain>
    </source>
</reference>
<name>A0A7C9GKW0_9GAMM</name>
<protein>
    <submittedName>
        <fullName evidence="2">Uncharacterized protein</fullName>
    </submittedName>
</protein>
<gene>
    <name evidence="2" type="ORF">GEA64_15820</name>
</gene>
<keyword evidence="1" id="KW-1133">Transmembrane helix</keyword>
<feature type="transmembrane region" description="Helical" evidence="1">
    <location>
        <begin position="104"/>
        <end position="123"/>
    </location>
</feature>
<evidence type="ECO:0000313" key="3">
    <source>
        <dbReference type="Proteomes" id="UP000481739"/>
    </source>
</evidence>
<evidence type="ECO:0000256" key="1">
    <source>
        <dbReference type="SAM" id="Phobius"/>
    </source>
</evidence>
<accession>A0A7C9GKW0</accession>
<dbReference type="Proteomes" id="UP000481739">
    <property type="component" value="Unassembled WGS sequence"/>
</dbReference>